<dbReference type="Gene3D" id="1.20.120.640">
    <property type="entry name" value="Anticodon-binding domain of a subclass of class I aminoacyl-tRNA synthetases"/>
    <property type="match status" value="1"/>
</dbReference>
<organism evidence="1 2">
    <name type="scientific">Actinomadura luteofluorescens</name>
    <dbReference type="NCBI Taxonomy" id="46163"/>
    <lineage>
        <taxon>Bacteria</taxon>
        <taxon>Bacillati</taxon>
        <taxon>Actinomycetota</taxon>
        <taxon>Actinomycetes</taxon>
        <taxon>Streptosporangiales</taxon>
        <taxon>Thermomonosporaceae</taxon>
        <taxon>Actinomadura</taxon>
    </lineage>
</organism>
<proteinExistence type="predicted"/>
<comment type="caution">
    <text evidence="1">The sequence shown here is derived from an EMBL/GenBank/DDBJ whole genome shotgun (WGS) entry which is preliminary data.</text>
</comment>
<name>A0A7Y9JEY0_9ACTN</name>
<protein>
    <recommendedName>
        <fullName evidence="3">Cysteinyl-tRNA synthetase</fullName>
    </recommendedName>
</protein>
<evidence type="ECO:0000313" key="2">
    <source>
        <dbReference type="Proteomes" id="UP000529783"/>
    </source>
</evidence>
<accession>A0A7Y9JEY0</accession>
<dbReference type="RefSeq" id="WP_179843816.1">
    <property type="nucleotide sequence ID" value="NZ_JACCBA010000001.1"/>
</dbReference>
<sequence length="216" mass="23186">MLRLHDHRTGRPEALPAGRGLRVQVVDGAYRRAVVADLLRRVAERSGRRVRVVSTPGTATGLDDYNVQPFEVLDGVLPDADVYVSGTVDRDALCLAVPQEDGTSQDPLTARLAMLEVPYREPLELSERRLSAAAERLDAWRGKVAEWATSPGRPIDRAYANEAEAALADDLGSPAALAVLDRLAADPDVPPGAKLETFIHLDLVLALGLVSAIGQA</sequence>
<keyword evidence="2" id="KW-1185">Reference proteome</keyword>
<dbReference type="AlphaFoldDB" id="A0A7Y9JEY0"/>
<evidence type="ECO:0000313" key="1">
    <source>
        <dbReference type="EMBL" id="NYD46582.1"/>
    </source>
</evidence>
<reference evidence="1 2" key="1">
    <citation type="submission" date="2020-07" db="EMBL/GenBank/DDBJ databases">
        <title>Sequencing the genomes of 1000 actinobacteria strains.</title>
        <authorList>
            <person name="Klenk H.-P."/>
        </authorList>
    </citation>
    <scope>NUCLEOTIDE SEQUENCE [LARGE SCALE GENOMIC DNA]</scope>
    <source>
        <strain evidence="1 2">DSM 40398</strain>
    </source>
</reference>
<dbReference type="EMBL" id="JACCBA010000001">
    <property type="protein sequence ID" value="NYD46582.1"/>
    <property type="molecule type" value="Genomic_DNA"/>
</dbReference>
<gene>
    <name evidence="1" type="ORF">BJY14_002565</name>
</gene>
<dbReference type="Proteomes" id="UP000529783">
    <property type="component" value="Unassembled WGS sequence"/>
</dbReference>
<evidence type="ECO:0008006" key="3">
    <source>
        <dbReference type="Google" id="ProtNLM"/>
    </source>
</evidence>